<name>E0UME4_GLOV7</name>
<dbReference type="EMBL" id="CP002200">
    <property type="protein sequence ID" value="ADN18124.1"/>
    <property type="molecule type" value="Genomic_DNA"/>
</dbReference>
<dbReference type="Proteomes" id="UP000008206">
    <property type="component" value="Plasmid Cy782202"/>
</dbReference>
<geneLocation type="plasmid" evidence="1 2">
    <name>Cy782202</name>
</geneLocation>
<dbReference type="AlphaFoldDB" id="E0UME4"/>
<proteinExistence type="predicted"/>
<reference evidence="2" key="1">
    <citation type="journal article" date="2011" name="MBio">
        <title>Novel metabolic attributes of the genus Cyanothece, comprising a group of unicellular nitrogen-fixing Cyanobacteria.</title>
        <authorList>
            <person name="Bandyopadhyay A."/>
            <person name="Elvitigala T."/>
            <person name="Welsh E."/>
            <person name="Stockel J."/>
            <person name="Liberton M."/>
            <person name="Min H."/>
            <person name="Sherman L.A."/>
            <person name="Pakrasi H.B."/>
        </authorList>
    </citation>
    <scope>NUCLEOTIDE SEQUENCE [LARGE SCALE GENOMIC DNA]</scope>
    <source>
        <strain evidence="2">PCC 7822</strain>
        <plasmid evidence="2">Cy782202</plasmid>
    </source>
</reference>
<dbReference type="KEGG" id="cyj:Cyan7822_6330"/>
<evidence type="ECO:0000313" key="2">
    <source>
        <dbReference type="Proteomes" id="UP000008206"/>
    </source>
</evidence>
<dbReference type="OrthoDB" id="9837961at2"/>
<accession>E0UME4</accession>
<dbReference type="HOGENOM" id="CLU_1568138_0_0_3"/>
<evidence type="ECO:0000313" key="1">
    <source>
        <dbReference type="EMBL" id="ADN18124.1"/>
    </source>
</evidence>
<keyword evidence="2" id="KW-1185">Reference proteome</keyword>
<organism evidence="1 2">
    <name type="scientific">Gloeothece verrucosa (strain PCC 7822)</name>
    <name type="common">Cyanothece sp. (strain PCC 7822)</name>
    <dbReference type="NCBI Taxonomy" id="497965"/>
    <lineage>
        <taxon>Bacteria</taxon>
        <taxon>Bacillati</taxon>
        <taxon>Cyanobacteriota</taxon>
        <taxon>Cyanophyceae</taxon>
        <taxon>Oscillatoriophycideae</taxon>
        <taxon>Chroococcales</taxon>
        <taxon>Aphanothecaceae</taxon>
        <taxon>Gloeothece</taxon>
        <taxon>Gloeothece verrucosa</taxon>
    </lineage>
</organism>
<gene>
    <name evidence="1" type="ordered locus">Cyan7822_6330</name>
</gene>
<keyword evidence="1" id="KW-0614">Plasmid</keyword>
<sequence length="172" mass="20432">MDIATFPPVQEMSSSFAITLFQPRIKFFIKIKTYNHISLVRYEKSFREYLGEAFSGKDKRRYYATSFLDLEFDCDPFFFLHILGEIEPTQFTTLYTDLQSRITSIYLVFTLKDVEQIGWIYSRFIGLKENYPNLERLAGDRILLDKSARIKFSPVNHLAFFASFCYYLRHCQ</sequence>
<dbReference type="RefSeq" id="WP_013334872.1">
    <property type="nucleotide sequence ID" value="NC_014534.1"/>
</dbReference>
<protein>
    <submittedName>
        <fullName evidence="1">Uncharacterized protein</fullName>
    </submittedName>
</protein>